<dbReference type="InterPro" id="IPR032675">
    <property type="entry name" value="LRR_dom_sf"/>
</dbReference>
<accession>A0AAD2A8V3</accession>
<reference evidence="3" key="1">
    <citation type="submission" date="2023-05" db="EMBL/GenBank/DDBJ databases">
        <authorList>
            <person name="Huff M."/>
        </authorList>
    </citation>
    <scope>NUCLEOTIDE SEQUENCE</scope>
</reference>
<dbReference type="PANTHER" id="PTHR15140:SF37">
    <property type="entry name" value="UBIQUITIN-LIKE DOMAIN-CONTAINING PROTEIN"/>
    <property type="match status" value="1"/>
</dbReference>
<dbReference type="Pfam" id="PF23598">
    <property type="entry name" value="LRR_14"/>
    <property type="match status" value="1"/>
</dbReference>
<proteinExistence type="predicted"/>
<dbReference type="Proteomes" id="UP000834106">
    <property type="component" value="Chromosome 19"/>
</dbReference>
<protein>
    <recommendedName>
        <fullName evidence="2">Disease resistance R13L4/SHOC-2-like LRR domain-containing protein</fullName>
    </recommendedName>
</protein>
<keyword evidence="4" id="KW-1185">Reference proteome</keyword>
<dbReference type="SUPFAM" id="SSF52047">
    <property type="entry name" value="RNI-like"/>
    <property type="match status" value="1"/>
</dbReference>
<dbReference type="InterPro" id="IPR055414">
    <property type="entry name" value="LRR_R13L4/SHOC2-like"/>
</dbReference>
<dbReference type="Gene3D" id="3.80.10.10">
    <property type="entry name" value="Ribonuclease Inhibitor"/>
    <property type="match status" value="1"/>
</dbReference>
<dbReference type="AlphaFoldDB" id="A0AAD2A8V3"/>
<dbReference type="EMBL" id="OU503054">
    <property type="protein sequence ID" value="CAI9783034.1"/>
    <property type="molecule type" value="Genomic_DNA"/>
</dbReference>
<sequence length="255" mass="29402">MPSTIRNLEKLVTLDIVDAAFYCNLPRTIFRMKHLKHLLLGQDKKFESNKWTNLNVRNEVYLPNIETLDYVSGTILKASSLQELSNLRKLGLNEINDQHINVISGETPISKKLQFLYLCFTKKFERLDLSRYDHLAELILMADSDFPFMLDTIEFPPNLTYLGLWFMKFTEDPMKVLKELPKLESLEVISCTYSQSITLNFSGANSFPELRELAIGGTGIPELIVDQTGMPKLSKFVCYRQVSNVPERLREIMEP</sequence>
<feature type="domain" description="Disease resistance R13L4/SHOC-2-like LRR" evidence="2">
    <location>
        <begin position="1"/>
        <end position="243"/>
    </location>
</feature>
<evidence type="ECO:0000313" key="4">
    <source>
        <dbReference type="Proteomes" id="UP000834106"/>
    </source>
</evidence>
<name>A0AAD2A8V3_9LAMI</name>
<evidence type="ECO:0000313" key="3">
    <source>
        <dbReference type="EMBL" id="CAI9783034.1"/>
    </source>
</evidence>
<keyword evidence="1" id="KW-0677">Repeat</keyword>
<evidence type="ECO:0000256" key="1">
    <source>
        <dbReference type="ARBA" id="ARBA00022737"/>
    </source>
</evidence>
<evidence type="ECO:0000259" key="2">
    <source>
        <dbReference type="Pfam" id="PF23598"/>
    </source>
</evidence>
<gene>
    <name evidence="3" type="ORF">FPE_LOCUS30464</name>
</gene>
<organism evidence="3 4">
    <name type="scientific">Fraxinus pennsylvanica</name>
    <dbReference type="NCBI Taxonomy" id="56036"/>
    <lineage>
        <taxon>Eukaryota</taxon>
        <taxon>Viridiplantae</taxon>
        <taxon>Streptophyta</taxon>
        <taxon>Embryophyta</taxon>
        <taxon>Tracheophyta</taxon>
        <taxon>Spermatophyta</taxon>
        <taxon>Magnoliopsida</taxon>
        <taxon>eudicotyledons</taxon>
        <taxon>Gunneridae</taxon>
        <taxon>Pentapetalae</taxon>
        <taxon>asterids</taxon>
        <taxon>lamiids</taxon>
        <taxon>Lamiales</taxon>
        <taxon>Oleaceae</taxon>
        <taxon>Oleeae</taxon>
        <taxon>Fraxinus</taxon>
    </lineage>
</organism>
<dbReference type="PANTHER" id="PTHR15140">
    <property type="entry name" value="TUBULIN-SPECIFIC CHAPERONE E"/>
    <property type="match status" value="1"/>
</dbReference>